<dbReference type="InterPro" id="IPR001666">
    <property type="entry name" value="PI_transfer"/>
</dbReference>
<accession>A0ABV0QQG8</accession>
<keyword evidence="1" id="KW-0732">Signal</keyword>
<dbReference type="SMART" id="SM01127">
    <property type="entry name" value="DDHD"/>
    <property type="match status" value="1"/>
</dbReference>
<feature type="chain" id="PRO_5046907370" description="DDHD domain-containing protein" evidence="1">
    <location>
        <begin position="17"/>
        <end position="202"/>
    </location>
</feature>
<evidence type="ECO:0000313" key="4">
    <source>
        <dbReference type="Proteomes" id="UP001434883"/>
    </source>
</evidence>
<name>A0ABV0QQG8_9TELE</name>
<evidence type="ECO:0000313" key="3">
    <source>
        <dbReference type="EMBL" id="MEQ2197602.1"/>
    </source>
</evidence>
<sequence>MESADCLSLLLTVVVASRWWGSKRMDYALYCPDALTAFPTVALPHLFHASYWESTDVVSFLLRQNVTANHRVNDVVFTEDGVQTVTGRFMYGPLDMVTLTGEKVPIKLFCCEEMKRGMVVKSINHRVTDTETFHLFGLQIDIHIMTQPPSGEWVYFDTELTNSSGRISYVIPANKRLGIGVYPVKMVVRYVYSHIPEAHTLV</sequence>
<reference evidence="3 4" key="1">
    <citation type="submission" date="2021-06" db="EMBL/GenBank/DDBJ databases">
        <authorList>
            <person name="Palmer J.M."/>
        </authorList>
    </citation>
    <scope>NUCLEOTIDE SEQUENCE [LARGE SCALE GENOMIC DNA]</scope>
    <source>
        <strain evidence="3 4">XC_2019</strain>
        <tissue evidence="3">Muscle</tissue>
    </source>
</reference>
<organism evidence="3 4">
    <name type="scientific">Xenoophorus captivus</name>
    <dbReference type="NCBI Taxonomy" id="1517983"/>
    <lineage>
        <taxon>Eukaryota</taxon>
        <taxon>Metazoa</taxon>
        <taxon>Chordata</taxon>
        <taxon>Craniata</taxon>
        <taxon>Vertebrata</taxon>
        <taxon>Euteleostomi</taxon>
        <taxon>Actinopterygii</taxon>
        <taxon>Neopterygii</taxon>
        <taxon>Teleostei</taxon>
        <taxon>Neoteleostei</taxon>
        <taxon>Acanthomorphata</taxon>
        <taxon>Ovalentaria</taxon>
        <taxon>Atherinomorphae</taxon>
        <taxon>Cyprinodontiformes</taxon>
        <taxon>Goodeidae</taxon>
        <taxon>Xenoophorus</taxon>
    </lineage>
</organism>
<dbReference type="InterPro" id="IPR004177">
    <property type="entry name" value="DDHD_dom"/>
</dbReference>
<dbReference type="Pfam" id="PF24695">
    <property type="entry name" value="PITM1-3"/>
    <property type="match status" value="2"/>
</dbReference>
<proteinExistence type="predicted"/>
<dbReference type="PROSITE" id="PS51043">
    <property type="entry name" value="DDHD"/>
    <property type="match status" value="1"/>
</dbReference>
<comment type="caution">
    <text evidence="3">The sequence shown here is derived from an EMBL/GenBank/DDBJ whole genome shotgun (WGS) entry which is preliminary data.</text>
</comment>
<dbReference type="PANTHER" id="PTHR10658:SF81">
    <property type="entry name" value="PROTEIN RETINAL DEGENERATION B"/>
    <property type="match status" value="1"/>
</dbReference>
<dbReference type="Proteomes" id="UP001434883">
    <property type="component" value="Unassembled WGS sequence"/>
</dbReference>
<feature type="signal peptide" evidence="1">
    <location>
        <begin position="1"/>
        <end position="16"/>
    </location>
</feature>
<feature type="domain" description="DDHD" evidence="2">
    <location>
        <begin position="1"/>
        <end position="67"/>
    </location>
</feature>
<protein>
    <recommendedName>
        <fullName evidence="2">DDHD domain-containing protein</fullName>
    </recommendedName>
</protein>
<evidence type="ECO:0000259" key="2">
    <source>
        <dbReference type="PROSITE" id="PS51043"/>
    </source>
</evidence>
<dbReference type="PANTHER" id="PTHR10658">
    <property type="entry name" value="PHOSPHATIDYLINOSITOL TRANSFER PROTEIN"/>
    <property type="match status" value="1"/>
</dbReference>
<dbReference type="EMBL" id="JAHRIN010017885">
    <property type="protein sequence ID" value="MEQ2197602.1"/>
    <property type="molecule type" value="Genomic_DNA"/>
</dbReference>
<keyword evidence="4" id="KW-1185">Reference proteome</keyword>
<gene>
    <name evidence="3" type="ORF">XENOCAPTIV_000871</name>
</gene>
<evidence type="ECO:0000256" key="1">
    <source>
        <dbReference type="SAM" id="SignalP"/>
    </source>
</evidence>
<dbReference type="Pfam" id="PF02862">
    <property type="entry name" value="DDHD"/>
    <property type="match status" value="1"/>
</dbReference>